<comment type="caution">
    <text evidence="2">The sequence shown here is derived from an EMBL/GenBank/DDBJ whole genome shotgun (WGS) entry which is preliminary data.</text>
</comment>
<name>A0ABS2DE19_9BACI</name>
<protein>
    <recommendedName>
        <fullName evidence="4">LPXTG cell wall anchor domain-containing protein</fullName>
    </recommendedName>
</protein>
<keyword evidence="1" id="KW-0472">Membrane</keyword>
<keyword evidence="3" id="KW-1185">Reference proteome</keyword>
<sequence length="46" mass="4893">MPIGLIILGIIMVLLSFLTPVGVGNALVVSAILIVVGIFLYVKKKR</sequence>
<organism evidence="2 3">
    <name type="scientific">Bacillus suaedaesalsae</name>
    <dbReference type="NCBI Taxonomy" id="2810349"/>
    <lineage>
        <taxon>Bacteria</taxon>
        <taxon>Bacillati</taxon>
        <taxon>Bacillota</taxon>
        <taxon>Bacilli</taxon>
        <taxon>Bacillales</taxon>
        <taxon>Bacillaceae</taxon>
        <taxon>Bacillus</taxon>
    </lineage>
</organism>
<gene>
    <name evidence="2" type="ORF">JR050_01075</name>
</gene>
<evidence type="ECO:0008006" key="4">
    <source>
        <dbReference type="Google" id="ProtNLM"/>
    </source>
</evidence>
<proteinExistence type="predicted"/>
<reference evidence="2 3" key="1">
    <citation type="submission" date="2021-02" db="EMBL/GenBank/DDBJ databases">
        <title>Bacillus sp. RD4P76, an endophyte from a halophyte.</title>
        <authorList>
            <person name="Sun J.-Q."/>
        </authorList>
    </citation>
    <scope>NUCLEOTIDE SEQUENCE [LARGE SCALE GENOMIC DNA]</scope>
    <source>
        <strain evidence="2 3">RD4P76</strain>
    </source>
</reference>
<evidence type="ECO:0000313" key="2">
    <source>
        <dbReference type="EMBL" id="MBM6616275.1"/>
    </source>
</evidence>
<dbReference type="EMBL" id="JAFELM010000008">
    <property type="protein sequence ID" value="MBM6616275.1"/>
    <property type="molecule type" value="Genomic_DNA"/>
</dbReference>
<feature type="transmembrane region" description="Helical" evidence="1">
    <location>
        <begin position="6"/>
        <end position="39"/>
    </location>
</feature>
<evidence type="ECO:0000256" key="1">
    <source>
        <dbReference type="SAM" id="Phobius"/>
    </source>
</evidence>
<keyword evidence="1" id="KW-0812">Transmembrane</keyword>
<dbReference type="Proteomes" id="UP001518925">
    <property type="component" value="Unassembled WGS sequence"/>
</dbReference>
<dbReference type="RefSeq" id="WP_204201665.1">
    <property type="nucleotide sequence ID" value="NZ_JAFELM010000008.1"/>
</dbReference>
<accession>A0ABS2DE19</accession>
<keyword evidence="1" id="KW-1133">Transmembrane helix</keyword>
<evidence type="ECO:0000313" key="3">
    <source>
        <dbReference type="Proteomes" id="UP001518925"/>
    </source>
</evidence>